<comment type="caution">
    <text evidence="1">The sequence shown here is derived from an EMBL/GenBank/DDBJ whole genome shotgun (WGS) entry which is preliminary data.</text>
</comment>
<protein>
    <submittedName>
        <fullName evidence="1">Uncharacterized protein</fullName>
    </submittedName>
</protein>
<dbReference type="AlphaFoldDB" id="A0AAE3AEI2"/>
<name>A0AAE3AEI2_9FIRM</name>
<proteinExistence type="predicted"/>
<accession>A0AAE3AEI2</accession>
<dbReference type="EMBL" id="JAJEPW010000005">
    <property type="protein sequence ID" value="MCC2128501.1"/>
    <property type="molecule type" value="Genomic_DNA"/>
</dbReference>
<dbReference type="RefSeq" id="WP_349048799.1">
    <property type="nucleotide sequence ID" value="NZ_JBBNJF010000253.1"/>
</dbReference>
<evidence type="ECO:0000313" key="2">
    <source>
        <dbReference type="Proteomes" id="UP001199319"/>
    </source>
</evidence>
<dbReference type="Proteomes" id="UP001199319">
    <property type="component" value="Unassembled WGS sequence"/>
</dbReference>
<organism evidence="1 2">
    <name type="scientific">Brotocaccenecus cirricatena</name>
    <dbReference type="NCBI Taxonomy" id="3064195"/>
    <lineage>
        <taxon>Bacteria</taxon>
        <taxon>Bacillati</taxon>
        <taxon>Bacillota</taxon>
        <taxon>Clostridia</taxon>
        <taxon>Eubacteriales</taxon>
        <taxon>Oscillospiraceae</taxon>
        <taxon>Brotocaccenecus</taxon>
    </lineage>
</organism>
<reference evidence="1" key="1">
    <citation type="submission" date="2021-10" db="EMBL/GenBank/DDBJ databases">
        <title>Anaerobic single-cell dispensing facilitates the cultivation of human gut bacteria.</title>
        <authorList>
            <person name="Afrizal A."/>
        </authorList>
    </citation>
    <scope>NUCLEOTIDE SEQUENCE</scope>
    <source>
        <strain evidence="1">CLA-AA-H272</strain>
    </source>
</reference>
<keyword evidence="2" id="KW-1185">Reference proteome</keyword>
<gene>
    <name evidence="1" type="ORF">LKD37_03015</name>
</gene>
<evidence type="ECO:0000313" key="1">
    <source>
        <dbReference type="EMBL" id="MCC2128501.1"/>
    </source>
</evidence>
<sequence>MKNSDCNALSMLRSSPAITKKGTPCPLGMKKHIDPPEKDMDAFDLLDKIPGVRRGPGGVICLYDRLVSLKGSDRVIPINYL</sequence>